<keyword evidence="1" id="KW-0479">Metal-binding</keyword>
<feature type="compositionally biased region" description="Low complexity" evidence="5">
    <location>
        <begin position="104"/>
        <end position="113"/>
    </location>
</feature>
<evidence type="ECO:0000313" key="8">
    <source>
        <dbReference type="EMBL" id="KAF1665410.1"/>
    </source>
</evidence>
<name>A0A8J4LEL3_APTPA</name>
<dbReference type="InterPro" id="IPR045345">
    <property type="entry name" value="Gag_p24_C"/>
</dbReference>
<reference evidence="7" key="1">
    <citation type="journal article" date="2019" name="Gigascience">
        <title>High-coverage genomes to elucidate the evolution of penguins.</title>
        <authorList>
            <person name="Pan H."/>
            <person name="Cole T.L."/>
            <person name="Bi X."/>
            <person name="Fang M."/>
            <person name="Zhou C."/>
            <person name="Yang Z."/>
            <person name="Ksepka D.T."/>
            <person name="Hart T."/>
            <person name="Bouzat J.L."/>
            <person name="Argilla L.S."/>
            <person name="Bertelsen M.F."/>
            <person name="Boersma P.D."/>
            <person name="Bost C.A."/>
            <person name="Cherel Y."/>
            <person name="Dann P."/>
            <person name="Fiddaman S.R."/>
            <person name="Howard P."/>
            <person name="Labuschagne K."/>
            <person name="Mattern T."/>
            <person name="Miller G."/>
            <person name="Parker P."/>
            <person name="Phillips R.A."/>
            <person name="Quillfeldt P."/>
            <person name="Ryan P.G."/>
            <person name="Taylor H."/>
            <person name="Thompson D.R."/>
            <person name="Young M.J."/>
            <person name="Ellegaard M.R."/>
            <person name="Gilbert M.T.P."/>
            <person name="Sinding M.S."/>
            <person name="Pacheco G."/>
            <person name="Shepherd L.D."/>
            <person name="Tennyson A.J.D."/>
            <person name="Grosser S."/>
            <person name="Kay E."/>
            <person name="Nupen L.J."/>
            <person name="Ellenberg U."/>
            <person name="Houston D.M."/>
            <person name="Reeve A.H."/>
            <person name="Johnson K."/>
            <person name="Masello J.F."/>
            <person name="Stracke T."/>
            <person name="McKinlay B."/>
            <person name="Borboroglu P.G."/>
            <person name="Zhang D.X."/>
            <person name="Zhang G."/>
        </authorList>
    </citation>
    <scope>NUCLEOTIDE SEQUENCE</scope>
    <source>
        <strain evidence="7">KP FORT 001</strain>
    </source>
</reference>
<feature type="compositionally biased region" description="Polar residues" evidence="5">
    <location>
        <begin position="570"/>
        <end position="587"/>
    </location>
</feature>
<dbReference type="EMBL" id="VULM01004781">
    <property type="protein sequence ID" value="KAF1665410.1"/>
    <property type="molecule type" value="Genomic_DNA"/>
</dbReference>
<evidence type="ECO:0000256" key="3">
    <source>
        <dbReference type="ARBA" id="ARBA00022833"/>
    </source>
</evidence>
<feature type="region of interest" description="Disordered" evidence="5">
    <location>
        <begin position="549"/>
        <end position="603"/>
    </location>
</feature>
<gene>
    <name evidence="8" type="ORF">FQA23_0000559</name>
    <name evidence="7" type="ORF">FQA23_0000568</name>
</gene>
<dbReference type="SMART" id="SM00343">
    <property type="entry name" value="ZnF_C2HC"/>
    <property type="match status" value="1"/>
</dbReference>
<feature type="region of interest" description="Disordered" evidence="5">
    <location>
        <begin position="153"/>
        <end position="182"/>
    </location>
</feature>
<dbReference type="GO" id="GO:0016032">
    <property type="term" value="P:viral process"/>
    <property type="evidence" value="ECO:0007669"/>
    <property type="project" value="InterPro"/>
</dbReference>
<dbReference type="PANTHER" id="PTHR40389">
    <property type="entry name" value="ENDOGENOUS RETROVIRUS GROUP K MEMBER 24 GAG POLYPROTEIN-RELATED"/>
    <property type="match status" value="1"/>
</dbReference>
<evidence type="ECO:0000256" key="1">
    <source>
        <dbReference type="ARBA" id="ARBA00022723"/>
    </source>
</evidence>
<keyword evidence="9" id="KW-1185">Reference proteome</keyword>
<dbReference type="Proteomes" id="UP000751161">
    <property type="component" value="Unassembled WGS sequence"/>
</dbReference>
<sequence length="603" mass="65862">MNRQAAYNLLKCFLEKRSTEGVDLKKELPDLLEYGVARGIFTDPNTVFEEEEWRKLGDKLFDAVIKEEKLARKLMKPWRAVTNTLTMYKAEQKVAAAAAERLGSTGTTGTSSTHQTVVSPPPDCPLPPSVRTFTIPQGPSGPWNLSHLGSALEDEVPEPSQAERTVQRETPTAPPEGRVGVDGMSELRSEGVSPAPRRSTNPFWTQEAADLASARHQCWRKVAEAVMEAGDREAASSLLTEAAAFPVLYQPDGQGNLMATLQNLDWKLLTQLRATVNESGIKGEPTRQMLDYIWTTNILLPGDIRSIMKLILSQHQQLLFNAHWQAACMRSVAVVRQPGDPLHGITLDELLGLGAYLRIEAQALIGPDKAKEAMQLARQAFEQLREPGGIPSYMGIKQGREESFGVFIDRVASAIQAAGVPDYLKGTILKQCAIQNSNPATRNILATLPGTWTIEEGLERMAQVPVGPQAMLVEAVKELGKSLKEHAQSTHSQVMAALAPLQTPALRVGPNRGQTRPRCFRCGLVGHIRRECRAGPVWCQQCKSGSHAESVCRRSGPGNGEASGKRRPAPTQNAAAYPASTSNNPFLSSPPPAEASDWTWQQQ</sequence>
<feature type="domain" description="CCHC-type" evidence="6">
    <location>
        <begin position="518"/>
        <end position="533"/>
    </location>
</feature>
<dbReference type="Gene3D" id="4.10.60.10">
    <property type="entry name" value="Zinc finger, CCHC-type"/>
    <property type="match status" value="1"/>
</dbReference>
<dbReference type="Gene3D" id="1.10.375.10">
    <property type="entry name" value="Human Immunodeficiency Virus Type 1 Capsid Protein"/>
    <property type="match status" value="1"/>
</dbReference>
<feature type="non-terminal residue" evidence="7">
    <location>
        <position position="1"/>
    </location>
</feature>
<dbReference type="EMBL" id="VULM01009752">
    <property type="protein sequence ID" value="KAF1660129.1"/>
    <property type="molecule type" value="Genomic_DNA"/>
</dbReference>
<evidence type="ECO:0000313" key="9">
    <source>
        <dbReference type="Proteomes" id="UP000751161"/>
    </source>
</evidence>
<dbReference type="AlphaFoldDB" id="A0A8J4LEL3"/>
<dbReference type="InterPro" id="IPR001878">
    <property type="entry name" value="Znf_CCHC"/>
</dbReference>
<dbReference type="PANTHER" id="PTHR40389:SF3">
    <property type="entry name" value="IGE-BINDING PROTEIN"/>
    <property type="match status" value="1"/>
</dbReference>
<accession>A0A8J4LEL3</accession>
<protein>
    <recommendedName>
        <fullName evidence="6">CCHC-type domain-containing protein</fullName>
    </recommendedName>
</protein>
<organism evidence="7 9">
    <name type="scientific">Aptenodytes patagonicus</name>
    <name type="common">King penguin</name>
    <dbReference type="NCBI Taxonomy" id="9234"/>
    <lineage>
        <taxon>Eukaryota</taxon>
        <taxon>Metazoa</taxon>
        <taxon>Chordata</taxon>
        <taxon>Craniata</taxon>
        <taxon>Vertebrata</taxon>
        <taxon>Euteleostomi</taxon>
        <taxon>Archelosauria</taxon>
        <taxon>Archosauria</taxon>
        <taxon>Dinosauria</taxon>
        <taxon>Saurischia</taxon>
        <taxon>Theropoda</taxon>
        <taxon>Coelurosauria</taxon>
        <taxon>Aves</taxon>
        <taxon>Neognathae</taxon>
        <taxon>Neoaves</taxon>
        <taxon>Aequornithes</taxon>
        <taxon>Sphenisciformes</taxon>
        <taxon>Spheniscidae</taxon>
        <taxon>Aptenodytes</taxon>
    </lineage>
</organism>
<keyword evidence="2 4" id="KW-0863">Zinc-finger</keyword>
<dbReference type="SUPFAM" id="SSF47353">
    <property type="entry name" value="Retrovirus capsid dimerization domain-like"/>
    <property type="match status" value="1"/>
</dbReference>
<evidence type="ECO:0000259" key="6">
    <source>
        <dbReference type="PROSITE" id="PS50158"/>
    </source>
</evidence>
<dbReference type="SUPFAM" id="SSF57756">
    <property type="entry name" value="Retrovirus zinc finger-like domains"/>
    <property type="match status" value="1"/>
</dbReference>
<evidence type="ECO:0000256" key="2">
    <source>
        <dbReference type="ARBA" id="ARBA00022771"/>
    </source>
</evidence>
<dbReference type="InterPro" id="IPR036875">
    <property type="entry name" value="Znf_CCHC_sf"/>
</dbReference>
<dbReference type="SUPFAM" id="SSF47943">
    <property type="entry name" value="Retrovirus capsid protein, N-terminal core domain"/>
    <property type="match status" value="1"/>
</dbReference>
<proteinExistence type="predicted"/>
<keyword evidence="3" id="KW-0862">Zinc</keyword>
<dbReference type="Gene3D" id="1.10.1200.30">
    <property type="match status" value="1"/>
</dbReference>
<evidence type="ECO:0000256" key="4">
    <source>
        <dbReference type="PROSITE-ProRule" id="PRU00047"/>
    </source>
</evidence>
<evidence type="ECO:0000256" key="5">
    <source>
        <dbReference type="SAM" id="MobiDB-lite"/>
    </source>
</evidence>
<evidence type="ECO:0000313" key="7">
    <source>
        <dbReference type="EMBL" id="KAF1660129.1"/>
    </source>
</evidence>
<feature type="non-terminal residue" evidence="7">
    <location>
        <position position="603"/>
    </location>
</feature>
<dbReference type="InterPro" id="IPR050195">
    <property type="entry name" value="Primate_lentivir_Gag_pol-like"/>
</dbReference>
<dbReference type="GO" id="GO:0008270">
    <property type="term" value="F:zinc ion binding"/>
    <property type="evidence" value="ECO:0007669"/>
    <property type="project" value="UniProtKB-KW"/>
</dbReference>
<dbReference type="InterPro" id="IPR008916">
    <property type="entry name" value="Retrov_capsid_C"/>
</dbReference>
<dbReference type="GO" id="GO:0003676">
    <property type="term" value="F:nucleic acid binding"/>
    <property type="evidence" value="ECO:0007669"/>
    <property type="project" value="InterPro"/>
</dbReference>
<dbReference type="InterPro" id="IPR008919">
    <property type="entry name" value="Retrov_capsid_N"/>
</dbReference>
<dbReference type="PROSITE" id="PS50158">
    <property type="entry name" value="ZF_CCHC"/>
    <property type="match status" value="1"/>
</dbReference>
<comment type="caution">
    <text evidence="7">The sequence shown here is derived from an EMBL/GenBank/DDBJ whole genome shotgun (WGS) entry which is preliminary data.</text>
</comment>
<feature type="region of interest" description="Disordered" evidence="5">
    <location>
        <begin position="104"/>
        <end position="124"/>
    </location>
</feature>
<dbReference type="Pfam" id="PF19317">
    <property type="entry name" value="Gag_p24_C"/>
    <property type="match status" value="1"/>
</dbReference>
<dbReference type="Pfam" id="PF00607">
    <property type="entry name" value="Gag_p24"/>
    <property type="match status" value="1"/>
</dbReference>